<sequence length="562" mass="61212">MKINITLLLYISLGIPAFVNSQPIVNTKHNLSVSGPGSVKSTIETEVCVFCHTPHNSNPQIPLWNRNNSSAIYTIYDNSISNTFNANTGQPDGSSLLCLSCHDGTVALGNVLSSSSDIFDGAGAKMPAGSRGHLGIDLSDDHPISFVFDGALATSDGQLRYPPVFPATLDVNSKVQCSSCHNAHNNMYGKFLVASNEYSDLCKKCHDMQYWNNSSHSTSPATWNGSGTNPWAHIETPFPTVSQNACENCHQPHSAGGKERLLKSSLEENNCLDCHNGNVAQPSKDIASELAKPYKHDVAGYNLIHNPNETTSFASHVECEDCHNPHAANSASASAPYASGKLAGVGGVNQNGSWVKPISNEYELCYKCHADNALSVSSTTRQIEQNNTRLEFDLDNPSYHPVVGPGKNTNSPSLIPPYSESSIIYCTDCHASNDSNSPAGPHGSIYPRILKYRYETADYTQESSSTYELCYSCHSRTSILSDASFKKHSRHIQNVQAPCNACHDPHGISYSQGNSTNNSHLINFDLDIVKPLMGQLKYEDLGNGRGRCYLTCHGKRHRRYGY</sequence>
<evidence type="ECO:0000259" key="4">
    <source>
        <dbReference type="Pfam" id="PF22113"/>
    </source>
</evidence>
<dbReference type="Pfam" id="PF03264">
    <property type="entry name" value="Cytochrom_NNT"/>
    <property type="match status" value="1"/>
</dbReference>
<proteinExistence type="predicted"/>
<evidence type="ECO:0000313" key="5">
    <source>
        <dbReference type="EMBL" id="VAW21067.1"/>
    </source>
</evidence>
<protein>
    <submittedName>
        <fullName evidence="5">Cytochrome c family protein</fullName>
    </submittedName>
</protein>
<evidence type="ECO:0000256" key="1">
    <source>
        <dbReference type="ARBA" id="ARBA00022729"/>
    </source>
</evidence>
<accession>A0A3B0U6D8</accession>
<evidence type="ECO:0000259" key="2">
    <source>
        <dbReference type="Pfam" id="PF03264"/>
    </source>
</evidence>
<dbReference type="EMBL" id="UOEP01000134">
    <property type="protein sequence ID" value="VAW21067.1"/>
    <property type="molecule type" value="Genomic_DNA"/>
</dbReference>
<reference evidence="5" key="1">
    <citation type="submission" date="2018-06" db="EMBL/GenBank/DDBJ databases">
        <authorList>
            <person name="Zhirakovskaya E."/>
        </authorList>
    </citation>
    <scope>NUCLEOTIDE SEQUENCE</scope>
</reference>
<feature type="domain" description="Outer membrane cytochrome MtrC/MtrF-like" evidence="4">
    <location>
        <begin position="240"/>
        <end position="386"/>
    </location>
</feature>
<dbReference type="Pfam" id="PF09699">
    <property type="entry name" value="Paired_CXXCH_1"/>
    <property type="match status" value="1"/>
</dbReference>
<gene>
    <name evidence="5" type="ORF">MNBD_BACTEROID01-1753</name>
</gene>
<dbReference type="Gene3D" id="1.10.1130.10">
    <property type="entry name" value="Flavocytochrome C3, Chain A"/>
    <property type="match status" value="2"/>
</dbReference>
<dbReference type="InterPro" id="IPR051829">
    <property type="entry name" value="Multiheme_Cytochr_ET"/>
</dbReference>
<evidence type="ECO:0000259" key="3">
    <source>
        <dbReference type="Pfam" id="PF09699"/>
    </source>
</evidence>
<name>A0A3B0U6D8_9ZZZZ</name>
<dbReference type="InterPro" id="IPR054337">
    <property type="entry name" value="Mtrc-MtrF-like_dom_II/IV"/>
</dbReference>
<dbReference type="SUPFAM" id="SSF48695">
    <property type="entry name" value="Multiheme cytochromes"/>
    <property type="match status" value="2"/>
</dbReference>
<feature type="domain" description="NapC/NirT cytochrome c N-terminal" evidence="2">
    <location>
        <begin position="457"/>
        <end position="508"/>
    </location>
</feature>
<dbReference type="PANTHER" id="PTHR35038:SF6">
    <property type="entry name" value="SURFACE LOCALIZED DECAHEME CYTOCHROME C LIPOPROTEIN"/>
    <property type="match status" value="1"/>
</dbReference>
<keyword evidence="1" id="KW-0732">Signal</keyword>
<dbReference type="InterPro" id="IPR036280">
    <property type="entry name" value="Multihaem_cyt_sf"/>
</dbReference>
<dbReference type="PANTHER" id="PTHR35038">
    <property type="entry name" value="DISSIMILATORY SULFITE REDUCTASE SIRA"/>
    <property type="match status" value="1"/>
</dbReference>
<organism evidence="5">
    <name type="scientific">hydrothermal vent metagenome</name>
    <dbReference type="NCBI Taxonomy" id="652676"/>
    <lineage>
        <taxon>unclassified sequences</taxon>
        <taxon>metagenomes</taxon>
        <taxon>ecological metagenomes</taxon>
    </lineage>
</organism>
<dbReference type="AlphaFoldDB" id="A0A3B0U6D8"/>
<dbReference type="Pfam" id="PF22113">
    <property type="entry name" value="Mtrc-MtrF_II-IV_dom"/>
    <property type="match status" value="1"/>
</dbReference>
<dbReference type="GO" id="GO:0016491">
    <property type="term" value="F:oxidoreductase activity"/>
    <property type="evidence" value="ECO:0007669"/>
    <property type="project" value="TreeGrafter"/>
</dbReference>
<dbReference type="InterPro" id="IPR005126">
    <property type="entry name" value="NapC/NirT_cyt_c_N"/>
</dbReference>
<dbReference type="InterPro" id="IPR010177">
    <property type="entry name" value="Paired_CXXCH_1"/>
</dbReference>
<feature type="domain" description="Doubled CXXCH motif" evidence="3">
    <location>
        <begin position="174"/>
        <end position="207"/>
    </location>
</feature>